<reference evidence="8" key="1">
    <citation type="submission" date="2022-06" db="EMBL/GenBank/DDBJ databases">
        <title>Sneathiella actinostolidae sp. nov., isolated from a sea anemonein the Western Pacific Ocean.</title>
        <authorList>
            <person name="Wei M.J."/>
        </authorList>
    </citation>
    <scope>NUCLEOTIDE SEQUENCE</scope>
    <source>
        <strain evidence="8">PHK-P5</strain>
    </source>
</reference>
<dbReference type="PANTHER" id="PTHR43124">
    <property type="entry name" value="PURINE EFFLUX PUMP PBUE"/>
    <property type="match status" value="1"/>
</dbReference>
<feature type="transmembrane region" description="Helical" evidence="6">
    <location>
        <begin position="228"/>
        <end position="248"/>
    </location>
</feature>
<feature type="transmembrane region" description="Helical" evidence="6">
    <location>
        <begin position="124"/>
        <end position="147"/>
    </location>
</feature>
<dbReference type="InterPro" id="IPR036259">
    <property type="entry name" value="MFS_trans_sf"/>
</dbReference>
<organism evidence="8 9">
    <name type="scientific">Sneathiella marina</name>
    <dbReference type="NCBI Taxonomy" id="2950108"/>
    <lineage>
        <taxon>Bacteria</taxon>
        <taxon>Pseudomonadati</taxon>
        <taxon>Pseudomonadota</taxon>
        <taxon>Alphaproteobacteria</taxon>
        <taxon>Sneathiellales</taxon>
        <taxon>Sneathiellaceae</taxon>
        <taxon>Sneathiella</taxon>
    </lineage>
</organism>
<feature type="transmembrane region" description="Helical" evidence="6">
    <location>
        <begin position="348"/>
        <end position="370"/>
    </location>
</feature>
<name>A0ABY4W7F2_9PROT</name>
<accession>A0ABY4W7F2</accession>
<sequence>MSTAYFMVGTSSLSVIGLTYEIADGLRVSPADIAFLITVFALTFAIAAPLTQVFLYRLPRITILSMGLIILAGAQVMGAYATSYEMLFISRGIMGLGAASVSPMCSAIGAGLAPQEQQGRAMGIVFAGLTVASVLGTPLTAYLGTLIGWRNVLLLLAFCCLLSMTAVLLLVRDRNPGAESSLRHLMRALMGRRSSGAILMTFLQMTSIFCTYALIAPYMTDKFNMPENLIAVVLLVYGVNGVLGNVFAGRLGDRFGPDKIILISLLGLAAGLLILQFVAPVLLLAFIGVSCWAFFGMMFHSPQQQRIANIDPAQRSLLLALNASALYLGISIGSWISNVTYVAFGHDVLPLVSLGVLLICMVPFGLFVLFGSGKKKS</sequence>
<dbReference type="SUPFAM" id="SSF103473">
    <property type="entry name" value="MFS general substrate transporter"/>
    <property type="match status" value="1"/>
</dbReference>
<feature type="domain" description="Major facilitator superfamily (MFS) profile" evidence="7">
    <location>
        <begin position="1"/>
        <end position="376"/>
    </location>
</feature>
<feature type="transmembrane region" description="Helical" evidence="6">
    <location>
        <begin position="260"/>
        <end position="277"/>
    </location>
</feature>
<evidence type="ECO:0000256" key="6">
    <source>
        <dbReference type="SAM" id="Phobius"/>
    </source>
</evidence>
<dbReference type="CDD" id="cd17324">
    <property type="entry name" value="MFS_NepI_like"/>
    <property type="match status" value="1"/>
</dbReference>
<keyword evidence="9" id="KW-1185">Reference proteome</keyword>
<evidence type="ECO:0000259" key="7">
    <source>
        <dbReference type="PROSITE" id="PS50850"/>
    </source>
</evidence>
<dbReference type="InterPro" id="IPR020846">
    <property type="entry name" value="MFS_dom"/>
</dbReference>
<feature type="transmembrane region" description="Helical" evidence="6">
    <location>
        <begin position="196"/>
        <end position="216"/>
    </location>
</feature>
<dbReference type="Pfam" id="PF07690">
    <property type="entry name" value="MFS_1"/>
    <property type="match status" value="2"/>
</dbReference>
<evidence type="ECO:0000313" key="9">
    <source>
        <dbReference type="Proteomes" id="UP001056291"/>
    </source>
</evidence>
<dbReference type="InterPro" id="IPR050189">
    <property type="entry name" value="MFS_Efflux_Transporters"/>
</dbReference>
<feature type="transmembrane region" description="Helical" evidence="6">
    <location>
        <begin position="283"/>
        <end position="301"/>
    </location>
</feature>
<dbReference type="EMBL" id="CP098747">
    <property type="protein sequence ID" value="USG62829.1"/>
    <property type="molecule type" value="Genomic_DNA"/>
</dbReference>
<evidence type="ECO:0000256" key="2">
    <source>
        <dbReference type="ARBA" id="ARBA00022475"/>
    </source>
</evidence>
<evidence type="ECO:0000256" key="5">
    <source>
        <dbReference type="ARBA" id="ARBA00023136"/>
    </source>
</evidence>
<keyword evidence="3 6" id="KW-0812">Transmembrane</keyword>
<keyword evidence="2" id="KW-1003">Cell membrane</keyword>
<feature type="transmembrane region" description="Helical" evidence="6">
    <location>
        <begin position="153"/>
        <end position="171"/>
    </location>
</feature>
<gene>
    <name evidence="8" type="ORF">NBZ79_07550</name>
</gene>
<comment type="subcellular location">
    <subcellularLocation>
        <location evidence="1">Cell membrane</location>
        <topology evidence="1">Multi-pass membrane protein</topology>
    </subcellularLocation>
</comment>
<feature type="transmembrane region" description="Helical" evidence="6">
    <location>
        <begin position="317"/>
        <end position="336"/>
    </location>
</feature>
<proteinExistence type="predicted"/>
<dbReference type="Gene3D" id="1.20.1250.20">
    <property type="entry name" value="MFS general substrate transporter like domains"/>
    <property type="match status" value="1"/>
</dbReference>
<dbReference type="InterPro" id="IPR011701">
    <property type="entry name" value="MFS"/>
</dbReference>
<evidence type="ECO:0000256" key="1">
    <source>
        <dbReference type="ARBA" id="ARBA00004651"/>
    </source>
</evidence>
<keyword evidence="4 6" id="KW-1133">Transmembrane helix</keyword>
<evidence type="ECO:0000256" key="3">
    <source>
        <dbReference type="ARBA" id="ARBA00022692"/>
    </source>
</evidence>
<keyword evidence="5 6" id="KW-0472">Membrane</keyword>
<feature type="transmembrane region" description="Helical" evidence="6">
    <location>
        <begin position="63"/>
        <end position="82"/>
    </location>
</feature>
<dbReference type="PANTHER" id="PTHR43124:SF10">
    <property type="entry name" value="PURINE EFFLUX PUMP PBUE"/>
    <property type="match status" value="1"/>
</dbReference>
<dbReference type="Proteomes" id="UP001056291">
    <property type="component" value="Chromosome"/>
</dbReference>
<dbReference type="PROSITE" id="PS50850">
    <property type="entry name" value="MFS"/>
    <property type="match status" value="1"/>
</dbReference>
<feature type="transmembrane region" description="Helical" evidence="6">
    <location>
        <begin position="33"/>
        <end position="56"/>
    </location>
</feature>
<dbReference type="RefSeq" id="WP_251937012.1">
    <property type="nucleotide sequence ID" value="NZ_CP098747.1"/>
</dbReference>
<evidence type="ECO:0000313" key="8">
    <source>
        <dbReference type="EMBL" id="USG62829.1"/>
    </source>
</evidence>
<feature type="transmembrane region" description="Helical" evidence="6">
    <location>
        <begin position="88"/>
        <end position="112"/>
    </location>
</feature>
<protein>
    <submittedName>
        <fullName evidence="8">MFS transporter</fullName>
    </submittedName>
</protein>
<evidence type="ECO:0000256" key="4">
    <source>
        <dbReference type="ARBA" id="ARBA00022989"/>
    </source>
</evidence>